<dbReference type="Pfam" id="PF13895">
    <property type="entry name" value="Ig_2"/>
    <property type="match status" value="3"/>
</dbReference>
<evidence type="ECO:0000313" key="6">
    <source>
        <dbReference type="Proteomes" id="UP000018467"/>
    </source>
</evidence>
<evidence type="ECO:0000256" key="2">
    <source>
        <dbReference type="ARBA" id="ARBA00023157"/>
    </source>
</evidence>
<keyword evidence="2" id="KW-1015">Disulfide bond</keyword>
<proteinExistence type="predicted"/>
<dbReference type="GO" id="GO:0009897">
    <property type="term" value="C:external side of plasma membrane"/>
    <property type="evidence" value="ECO:0007669"/>
    <property type="project" value="TreeGrafter"/>
</dbReference>
<dbReference type="InterPro" id="IPR013783">
    <property type="entry name" value="Ig-like_fold"/>
</dbReference>
<dbReference type="InterPro" id="IPR007110">
    <property type="entry name" value="Ig-like_dom"/>
</dbReference>
<dbReference type="SMART" id="SM00409">
    <property type="entry name" value="IG"/>
    <property type="match status" value="3"/>
</dbReference>
<dbReference type="GO" id="GO:0004888">
    <property type="term" value="F:transmembrane signaling receptor activity"/>
    <property type="evidence" value="ECO:0007669"/>
    <property type="project" value="TreeGrafter"/>
</dbReference>
<keyword evidence="6" id="KW-1185">Reference proteome</keyword>
<dbReference type="GO" id="GO:0006955">
    <property type="term" value="P:immune response"/>
    <property type="evidence" value="ECO:0007669"/>
    <property type="project" value="TreeGrafter"/>
</dbReference>
<dbReference type="STRING" id="7994.ENSAMXP00000050888"/>
<feature type="domain" description="Ig-like" evidence="4">
    <location>
        <begin position="213"/>
        <end position="292"/>
    </location>
</feature>
<name>A0A3B1K8V5_ASTMX</name>
<evidence type="ECO:0000256" key="3">
    <source>
        <dbReference type="SAM" id="SignalP"/>
    </source>
</evidence>
<dbReference type="InterPro" id="IPR036179">
    <property type="entry name" value="Ig-like_dom_sf"/>
</dbReference>
<dbReference type="AlphaFoldDB" id="A0A3B1K8V5"/>
<protein>
    <submittedName>
        <fullName evidence="5">High affinity immunoglobulin gamma Fc receptor I-like</fullName>
    </submittedName>
</protein>
<feature type="chain" id="PRO_5017436232" evidence="3">
    <location>
        <begin position="20"/>
        <end position="304"/>
    </location>
</feature>
<keyword evidence="1 3" id="KW-0732">Signal</keyword>
<feature type="signal peptide" evidence="3">
    <location>
        <begin position="1"/>
        <end position="19"/>
    </location>
</feature>
<dbReference type="SUPFAM" id="SSF48726">
    <property type="entry name" value="Immunoglobulin"/>
    <property type="match status" value="2"/>
</dbReference>
<reference evidence="6" key="2">
    <citation type="journal article" date="2014" name="Nat. Commun.">
        <title>The cavefish genome reveals candidate genes for eye loss.</title>
        <authorList>
            <person name="McGaugh S.E."/>
            <person name="Gross J.B."/>
            <person name="Aken B."/>
            <person name="Blin M."/>
            <person name="Borowsky R."/>
            <person name="Chalopin D."/>
            <person name="Hinaux H."/>
            <person name="Jeffery W.R."/>
            <person name="Keene A."/>
            <person name="Ma L."/>
            <person name="Minx P."/>
            <person name="Murphy D."/>
            <person name="O'Quin K.E."/>
            <person name="Retaux S."/>
            <person name="Rohner N."/>
            <person name="Searle S.M."/>
            <person name="Stahl B.A."/>
            <person name="Tabin C."/>
            <person name="Volff J.N."/>
            <person name="Yoshizawa M."/>
            <person name="Warren W.C."/>
        </authorList>
    </citation>
    <scope>NUCLEOTIDE SEQUENCE [LARGE SCALE GENOMIC DNA]</scope>
    <source>
        <strain evidence="6">female</strain>
    </source>
</reference>
<feature type="domain" description="Ig-like" evidence="4">
    <location>
        <begin position="112"/>
        <end position="205"/>
    </location>
</feature>
<accession>A0A3B1K8V5</accession>
<dbReference type="GeneTree" id="ENSGT01050000244808"/>
<reference evidence="6" key="1">
    <citation type="submission" date="2013-03" db="EMBL/GenBank/DDBJ databases">
        <authorList>
            <person name="Jeffery W."/>
            <person name="Warren W."/>
            <person name="Wilson R.K."/>
        </authorList>
    </citation>
    <scope>NUCLEOTIDE SEQUENCE</scope>
    <source>
        <strain evidence="6">female</strain>
    </source>
</reference>
<dbReference type="PANTHER" id="PTHR11481">
    <property type="entry name" value="IMMUNOGLOBULIN FC RECEPTOR"/>
    <property type="match status" value="1"/>
</dbReference>
<feature type="domain" description="Ig-like" evidence="4">
    <location>
        <begin position="22"/>
        <end position="93"/>
    </location>
</feature>
<evidence type="ECO:0000256" key="1">
    <source>
        <dbReference type="ARBA" id="ARBA00022729"/>
    </source>
</evidence>
<dbReference type="InParanoid" id="A0A3B1K8V5"/>
<dbReference type="Proteomes" id="UP000018467">
    <property type="component" value="Unassembled WGS sequence"/>
</dbReference>
<organism evidence="5 6">
    <name type="scientific">Astyanax mexicanus</name>
    <name type="common">Blind cave fish</name>
    <name type="synonym">Astyanax fasciatus mexicanus</name>
    <dbReference type="NCBI Taxonomy" id="7994"/>
    <lineage>
        <taxon>Eukaryota</taxon>
        <taxon>Metazoa</taxon>
        <taxon>Chordata</taxon>
        <taxon>Craniata</taxon>
        <taxon>Vertebrata</taxon>
        <taxon>Euteleostomi</taxon>
        <taxon>Actinopterygii</taxon>
        <taxon>Neopterygii</taxon>
        <taxon>Teleostei</taxon>
        <taxon>Ostariophysi</taxon>
        <taxon>Characiformes</taxon>
        <taxon>Characoidei</taxon>
        <taxon>Acestrorhamphidae</taxon>
        <taxon>Acestrorhamphinae</taxon>
        <taxon>Astyanax</taxon>
    </lineage>
</organism>
<reference evidence="5" key="4">
    <citation type="submission" date="2025-09" db="UniProtKB">
        <authorList>
            <consortium name="Ensembl"/>
        </authorList>
    </citation>
    <scope>IDENTIFICATION</scope>
</reference>
<dbReference type="InterPro" id="IPR003599">
    <property type="entry name" value="Ig_sub"/>
</dbReference>
<dbReference type="SMART" id="SM00408">
    <property type="entry name" value="IGc2"/>
    <property type="match status" value="3"/>
</dbReference>
<dbReference type="InterPro" id="IPR050488">
    <property type="entry name" value="Ig_Fc_receptor"/>
</dbReference>
<dbReference type="PROSITE" id="PS50835">
    <property type="entry name" value="IG_LIKE"/>
    <property type="match status" value="3"/>
</dbReference>
<sequence length="304" mass="34712">MDFLPGSVAVLALFAIVKSQDPTPLPVLAKITVQTGEARLFSEEDVQLNCSIPDDPGANWKYHWFQYGKRLKTTEVYSFKNAAVQQSGNYTCQGEKDIEAWPYSLNSLPSEPITVHVDGGWALLRVPAEPVLIEESMTLTCRVRDEPVLVDVIFYKDDVEIYKSKSKDLVFKSLTLKDQGFYSCRATWTQRFEFHSAQSQPAFVTVLDKLVTPVLKLEPKKSSVKRGDSVVLRCVTQLNAREKGHSIDYYFFKDEERLGPSSSHEAYTIQRAEENDAGFYTCKVRVRTLHLEKWSDRVELRVRK</sequence>
<dbReference type="InterPro" id="IPR003598">
    <property type="entry name" value="Ig_sub2"/>
</dbReference>
<evidence type="ECO:0000259" key="4">
    <source>
        <dbReference type="PROSITE" id="PS50835"/>
    </source>
</evidence>
<evidence type="ECO:0000313" key="5">
    <source>
        <dbReference type="Ensembl" id="ENSAMXP00000050888.1"/>
    </source>
</evidence>
<dbReference type="Bgee" id="ENSAMXG00000042433">
    <property type="expression patterns" value="Expressed in head kidney and 11 other cell types or tissues"/>
</dbReference>
<dbReference type="GO" id="GO:0007166">
    <property type="term" value="P:cell surface receptor signaling pathway"/>
    <property type="evidence" value="ECO:0007669"/>
    <property type="project" value="TreeGrafter"/>
</dbReference>
<dbReference type="PANTHER" id="PTHR11481:SF64">
    <property type="entry name" value="FC RECEPTOR-LIKE PROTEIN 4"/>
    <property type="match status" value="1"/>
</dbReference>
<reference evidence="5" key="3">
    <citation type="submission" date="2025-08" db="UniProtKB">
        <authorList>
            <consortium name="Ensembl"/>
        </authorList>
    </citation>
    <scope>IDENTIFICATION</scope>
</reference>
<dbReference type="Gene3D" id="2.60.40.10">
    <property type="entry name" value="Immunoglobulins"/>
    <property type="match status" value="3"/>
</dbReference>
<dbReference type="Ensembl" id="ENSAMXT00000057862.1">
    <property type="protein sequence ID" value="ENSAMXP00000050888.1"/>
    <property type="gene ID" value="ENSAMXG00000042433.1"/>
</dbReference>